<dbReference type="EMBL" id="NUJQ01000035">
    <property type="protein sequence ID" value="PGQ06486.1"/>
    <property type="molecule type" value="Genomic_DNA"/>
</dbReference>
<evidence type="ECO:0000313" key="1">
    <source>
        <dbReference type="EMBL" id="PGQ06486.1"/>
    </source>
</evidence>
<reference evidence="1 2" key="1">
    <citation type="submission" date="2017-09" db="EMBL/GenBank/DDBJ databases">
        <title>Large-scale bioinformatics analysis of Bacillus genomes uncovers conserved roles of natural products in bacterial physiology.</title>
        <authorList>
            <consortium name="Agbiome Team Llc"/>
            <person name="Bleich R.M."/>
            <person name="Grubbs K.J."/>
            <person name="Santa Maria K.C."/>
            <person name="Allen S.E."/>
            <person name="Farag S."/>
            <person name="Shank E.A."/>
            <person name="Bowers A."/>
        </authorList>
    </citation>
    <scope>NUCLEOTIDE SEQUENCE [LARGE SCALE GENOMIC DNA]</scope>
    <source>
        <strain evidence="1 2">AFS046104</strain>
    </source>
</reference>
<dbReference type="Proteomes" id="UP000221438">
    <property type="component" value="Unassembled WGS sequence"/>
</dbReference>
<dbReference type="AlphaFoldDB" id="A0A2C0EKA1"/>
<protein>
    <submittedName>
        <fullName evidence="1">Uncharacterized protein</fullName>
    </submittedName>
</protein>
<accession>A0A2C0EKA1</accession>
<proteinExistence type="predicted"/>
<name>A0A2C0EKA1_BACCE</name>
<gene>
    <name evidence="1" type="ORF">COA08_22630</name>
</gene>
<evidence type="ECO:0000313" key="2">
    <source>
        <dbReference type="Proteomes" id="UP000221438"/>
    </source>
</evidence>
<comment type="caution">
    <text evidence="1">The sequence shown here is derived from an EMBL/GenBank/DDBJ whole genome shotgun (WGS) entry which is preliminary data.</text>
</comment>
<sequence length="59" mass="6826">MRIRSFDSIILGMEMFQKPNPKYIDLTAKYDNNNLPINKRGRPQKNGTASLVVRNVLFT</sequence>
<organism evidence="1 2">
    <name type="scientific">Bacillus cereus</name>
    <dbReference type="NCBI Taxonomy" id="1396"/>
    <lineage>
        <taxon>Bacteria</taxon>
        <taxon>Bacillati</taxon>
        <taxon>Bacillota</taxon>
        <taxon>Bacilli</taxon>
        <taxon>Bacillales</taxon>
        <taxon>Bacillaceae</taxon>
        <taxon>Bacillus</taxon>
        <taxon>Bacillus cereus group</taxon>
    </lineage>
</organism>